<proteinExistence type="predicted"/>
<protein>
    <submittedName>
        <fullName evidence="1">Uncharacterized protein</fullName>
    </submittedName>
</protein>
<sequence>METASMSHTQLKVPTGARDQIYRSLKWLAMSCTK</sequence>
<organism evidence="1">
    <name type="scientific">Rhizophora mucronata</name>
    <name type="common">Asiatic mangrove</name>
    <dbReference type="NCBI Taxonomy" id="61149"/>
    <lineage>
        <taxon>Eukaryota</taxon>
        <taxon>Viridiplantae</taxon>
        <taxon>Streptophyta</taxon>
        <taxon>Embryophyta</taxon>
        <taxon>Tracheophyta</taxon>
        <taxon>Spermatophyta</taxon>
        <taxon>Magnoliopsida</taxon>
        <taxon>eudicotyledons</taxon>
        <taxon>Gunneridae</taxon>
        <taxon>Pentapetalae</taxon>
        <taxon>rosids</taxon>
        <taxon>fabids</taxon>
        <taxon>Malpighiales</taxon>
        <taxon>Rhizophoraceae</taxon>
        <taxon>Rhizophora</taxon>
    </lineage>
</organism>
<dbReference type="EMBL" id="GGEC01028222">
    <property type="protein sequence ID" value="MBX08706.1"/>
    <property type="molecule type" value="Transcribed_RNA"/>
</dbReference>
<reference evidence="1" key="1">
    <citation type="submission" date="2018-02" db="EMBL/GenBank/DDBJ databases">
        <title>Rhizophora mucronata_Transcriptome.</title>
        <authorList>
            <person name="Meera S.P."/>
            <person name="Sreeshan A."/>
            <person name="Augustine A."/>
        </authorList>
    </citation>
    <scope>NUCLEOTIDE SEQUENCE</scope>
    <source>
        <tissue evidence="1">Leaf</tissue>
    </source>
</reference>
<dbReference type="AlphaFoldDB" id="A0A2P2KSJ4"/>
<accession>A0A2P2KSJ4</accession>
<evidence type="ECO:0000313" key="1">
    <source>
        <dbReference type="EMBL" id="MBX08706.1"/>
    </source>
</evidence>
<name>A0A2P2KSJ4_RHIMU</name>